<keyword evidence="1" id="KW-0472">Membrane</keyword>
<feature type="transmembrane region" description="Helical" evidence="1">
    <location>
        <begin position="137"/>
        <end position="165"/>
    </location>
</feature>
<dbReference type="AlphaFoldDB" id="A0A1L8RFB3"/>
<organism evidence="2 3">
    <name type="scientific">Enterococcus canis</name>
    <dbReference type="NCBI Taxonomy" id="214095"/>
    <lineage>
        <taxon>Bacteria</taxon>
        <taxon>Bacillati</taxon>
        <taxon>Bacillota</taxon>
        <taxon>Bacilli</taxon>
        <taxon>Lactobacillales</taxon>
        <taxon>Enterococcaceae</taxon>
        <taxon>Enterococcus</taxon>
    </lineage>
</organism>
<dbReference type="Pfam" id="PF04854">
    <property type="entry name" value="DUF624"/>
    <property type="match status" value="1"/>
</dbReference>
<proteinExistence type="predicted"/>
<accession>A0A1L8RFB3</accession>
<feature type="transmembrane region" description="Helical" evidence="1">
    <location>
        <begin position="75"/>
        <end position="94"/>
    </location>
</feature>
<feature type="transmembrane region" description="Helical" evidence="1">
    <location>
        <begin position="20"/>
        <end position="40"/>
    </location>
</feature>
<feature type="transmembrane region" description="Helical" evidence="1">
    <location>
        <begin position="100"/>
        <end position="125"/>
    </location>
</feature>
<evidence type="ECO:0000313" key="2">
    <source>
        <dbReference type="EMBL" id="OJG18470.1"/>
    </source>
</evidence>
<comment type="caution">
    <text evidence="2">The sequence shown here is derived from an EMBL/GenBank/DDBJ whole genome shotgun (WGS) entry which is preliminary data.</text>
</comment>
<evidence type="ECO:0000256" key="1">
    <source>
        <dbReference type="SAM" id="Phobius"/>
    </source>
</evidence>
<dbReference type="InterPro" id="IPR006938">
    <property type="entry name" value="DUF624"/>
</dbReference>
<dbReference type="EMBL" id="JXKH01000004">
    <property type="protein sequence ID" value="OJG18470.1"/>
    <property type="molecule type" value="Genomic_DNA"/>
</dbReference>
<evidence type="ECO:0000313" key="3">
    <source>
        <dbReference type="Proteomes" id="UP000181884"/>
    </source>
</evidence>
<sequence length="211" mass="24674">MESTGIQRLFYLSWTTIKLNLFFILFSLAGGILLGVGPAWQTMSDLVQEYGMDYQQVTFQKAWQLWKANFKKSNLHFLTFLATFSFVAYNLVLATQMTGWFWLFVDLLLVFVLILLLTLYFYMVLYTSTYEIAVGDLIKLSFVSIFLNFWVFIKILFGLISILILTWQFKGLFLFATFAMIMMWGAYVTRKNRNFIDGKLGRDEANLQKAF</sequence>
<dbReference type="RefSeq" id="WP_067394680.1">
    <property type="nucleotide sequence ID" value="NZ_JXKH01000004.1"/>
</dbReference>
<protein>
    <submittedName>
        <fullName evidence="2">DUF624 domain protein</fullName>
    </submittedName>
</protein>
<reference evidence="2 3" key="1">
    <citation type="submission" date="2014-12" db="EMBL/GenBank/DDBJ databases">
        <title>Draft genome sequences of 29 type strains of Enterococci.</title>
        <authorList>
            <person name="Zhong Z."/>
            <person name="Sun Z."/>
            <person name="Liu W."/>
            <person name="Zhang W."/>
            <person name="Zhang H."/>
        </authorList>
    </citation>
    <scope>NUCLEOTIDE SEQUENCE [LARGE SCALE GENOMIC DNA]</scope>
    <source>
        <strain evidence="2 3">DSM 17029</strain>
    </source>
</reference>
<keyword evidence="3" id="KW-1185">Reference proteome</keyword>
<dbReference type="STRING" id="214095.RU97_GL001867"/>
<name>A0A1L8RFB3_9ENTE</name>
<keyword evidence="1" id="KW-1133">Transmembrane helix</keyword>
<feature type="transmembrane region" description="Helical" evidence="1">
    <location>
        <begin position="171"/>
        <end position="189"/>
    </location>
</feature>
<dbReference type="Proteomes" id="UP000181884">
    <property type="component" value="Unassembled WGS sequence"/>
</dbReference>
<gene>
    <name evidence="2" type="ORF">RU97_GL001867</name>
</gene>
<keyword evidence="1" id="KW-0812">Transmembrane</keyword>